<gene>
    <name evidence="7" type="ORF">D4764_03G0011120</name>
</gene>
<evidence type="ECO:0000256" key="2">
    <source>
        <dbReference type="ARBA" id="ARBA00022692"/>
    </source>
</evidence>
<dbReference type="PRINTS" id="PR00249">
    <property type="entry name" value="GPCRSECRETIN"/>
</dbReference>
<dbReference type="InterPro" id="IPR017983">
    <property type="entry name" value="GPCR_2_secretin-like_CS"/>
</dbReference>
<evidence type="ECO:0000259" key="6">
    <source>
        <dbReference type="PROSITE" id="PS50261"/>
    </source>
</evidence>
<evidence type="ECO:0000313" key="8">
    <source>
        <dbReference type="Proteomes" id="UP000324091"/>
    </source>
</evidence>
<dbReference type="GO" id="GO:0007188">
    <property type="term" value="P:adenylate cyclase-modulating G protein-coupled receptor signaling pathway"/>
    <property type="evidence" value="ECO:0007669"/>
    <property type="project" value="TreeGrafter"/>
</dbReference>
<dbReference type="Pfam" id="PF00002">
    <property type="entry name" value="7tm_2"/>
    <property type="match status" value="1"/>
</dbReference>
<dbReference type="PROSITE" id="PS50261">
    <property type="entry name" value="G_PROTEIN_RECEP_F2_4"/>
    <property type="match status" value="1"/>
</dbReference>
<feature type="domain" description="G-protein coupled receptors family 2 profile 2" evidence="6">
    <location>
        <begin position="1"/>
        <end position="89"/>
    </location>
</feature>
<organism evidence="7 8">
    <name type="scientific">Takifugu flavidus</name>
    <name type="common">sansaifugu</name>
    <dbReference type="NCBI Taxonomy" id="433684"/>
    <lineage>
        <taxon>Eukaryota</taxon>
        <taxon>Metazoa</taxon>
        <taxon>Chordata</taxon>
        <taxon>Craniata</taxon>
        <taxon>Vertebrata</taxon>
        <taxon>Euteleostomi</taxon>
        <taxon>Actinopterygii</taxon>
        <taxon>Neopterygii</taxon>
        <taxon>Teleostei</taxon>
        <taxon>Neoteleostei</taxon>
        <taxon>Acanthomorphata</taxon>
        <taxon>Eupercaria</taxon>
        <taxon>Tetraodontiformes</taxon>
        <taxon>Tetradontoidea</taxon>
        <taxon>Tetraodontidae</taxon>
        <taxon>Takifugu</taxon>
    </lineage>
</organism>
<dbReference type="GO" id="GO:0007166">
    <property type="term" value="P:cell surface receptor signaling pathway"/>
    <property type="evidence" value="ECO:0007669"/>
    <property type="project" value="InterPro"/>
</dbReference>
<comment type="subcellular location">
    <subcellularLocation>
        <location evidence="1">Membrane</location>
        <topology evidence="1">Multi-pass membrane protein</topology>
    </subcellularLocation>
</comment>
<keyword evidence="8" id="KW-1185">Reference proteome</keyword>
<dbReference type="Gene3D" id="1.20.1070.10">
    <property type="entry name" value="Rhodopsin 7-helix transmembrane proteins"/>
    <property type="match status" value="1"/>
</dbReference>
<dbReference type="AlphaFoldDB" id="A0A5C6N9C2"/>
<name>A0A5C6N9C2_9TELE</name>
<dbReference type="InterPro" id="IPR017981">
    <property type="entry name" value="GPCR_2-like_7TM"/>
</dbReference>
<dbReference type="InterPro" id="IPR050332">
    <property type="entry name" value="GPCR_2"/>
</dbReference>
<dbReference type="GO" id="GO:0008528">
    <property type="term" value="F:G protein-coupled peptide receptor activity"/>
    <property type="evidence" value="ECO:0007669"/>
    <property type="project" value="TreeGrafter"/>
</dbReference>
<sequence>MNVVFFVGILRILVSKLRMSDAQRNEFTQYKKLIKSTFFLVALFGLHYILFVFLPVEVNSWVFKIWTFAELALSSTQGFVVAMLYCFINGEVQHELKRRWRRWMLSRDLASRPRRHHSFVSHSGCPHTHVSLLPYTPGSPATIEPARDTVNM</sequence>
<dbReference type="GO" id="GO:0005886">
    <property type="term" value="C:plasma membrane"/>
    <property type="evidence" value="ECO:0007669"/>
    <property type="project" value="TreeGrafter"/>
</dbReference>
<evidence type="ECO:0000256" key="3">
    <source>
        <dbReference type="ARBA" id="ARBA00022989"/>
    </source>
</evidence>
<protein>
    <submittedName>
        <fullName evidence="7">Vasoactive intestinal polypeptide receptor</fullName>
    </submittedName>
</protein>
<accession>A0A5C6N9C2</accession>
<evidence type="ECO:0000256" key="4">
    <source>
        <dbReference type="ARBA" id="ARBA00023136"/>
    </source>
</evidence>
<feature type="transmembrane region" description="Helical" evidence="5">
    <location>
        <begin position="33"/>
        <end position="53"/>
    </location>
</feature>
<dbReference type="GO" id="GO:0017046">
    <property type="term" value="F:peptide hormone binding"/>
    <property type="evidence" value="ECO:0007669"/>
    <property type="project" value="TreeGrafter"/>
</dbReference>
<keyword evidence="4 5" id="KW-0472">Membrane</keyword>
<evidence type="ECO:0000313" key="7">
    <source>
        <dbReference type="EMBL" id="TWW64104.1"/>
    </source>
</evidence>
<evidence type="ECO:0000256" key="1">
    <source>
        <dbReference type="ARBA" id="ARBA00004141"/>
    </source>
</evidence>
<dbReference type="PANTHER" id="PTHR45620:SF13">
    <property type="entry name" value="SECRETIN RECEPTOR"/>
    <property type="match status" value="1"/>
</dbReference>
<evidence type="ECO:0000256" key="5">
    <source>
        <dbReference type="SAM" id="Phobius"/>
    </source>
</evidence>
<proteinExistence type="predicted"/>
<dbReference type="PANTHER" id="PTHR45620">
    <property type="entry name" value="PDF RECEPTOR-LIKE PROTEIN-RELATED"/>
    <property type="match status" value="1"/>
</dbReference>
<feature type="transmembrane region" description="Helical" evidence="5">
    <location>
        <begin position="65"/>
        <end position="88"/>
    </location>
</feature>
<dbReference type="InterPro" id="IPR000832">
    <property type="entry name" value="GPCR_2_secretin-like"/>
</dbReference>
<comment type="caution">
    <text evidence="7">The sequence shown here is derived from an EMBL/GenBank/DDBJ whole genome shotgun (WGS) entry which is preliminary data.</text>
</comment>
<dbReference type="PROSITE" id="PS00650">
    <property type="entry name" value="G_PROTEIN_RECEP_F2_2"/>
    <property type="match status" value="1"/>
</dbReference>
<dbReference type="GO" id="GO:0015055">
    <property type="term" value="F:secretin receptor activity"/>
    <property type="evidence" value="ECO:0007669"/>
    <property type="project" value="TreeGrafter"/>
</dbReference>
<dbReference type="EMBL" id="RHFK02000016">
    <property type="protein sequence ID" value="TWW64104.1"/>
    <property type="molecule type" value="Genomic_DNA"/>
</dbReference>
<keyword evidence="3 5" id="KW-1133">Transmembrane helix</keyword>
<keyword evidence="7" id="KW-0675">Receptor</keyword>
<reference evidence="7 8" key="1">
    <citation type="submission" date="2019-04" db="EMBL/GenBank/DDBJ databases">
        <title>Chromosome genome assembly for Takifugu flavidus.</title>
        <authorList>
            <person name="Xiao S."/>
        </authorList>
    </citation>
    <scope>NUCLEOTIDE SEQUENCE [LARGE SCALE GENOMIC DNA]</scope>
    <source>
        <strain evidence="7">HTHZ2018</strain>
        <tissue evidence="7">Muscle</tissue>
    </source>
</reference>
<keyword evidence="2 5" id="KW-0812">Transmembrane</keyword>
<dbReference type="Proteomes" id="UP000324091">
    <property type="component" value="Chromosome 3"/>
</dbReference>
<dbReference type="SUPFAM" id="SSF81321">
    <property type="entry name" value="Family A G protein-coupled receptor-like"/>
    <property type="match status" value="1"/>
</dbReference>